<keyword evidence="4" id="KW-1185">Reference proteome</keyword>
<reference evidence="4" key="1">
    <citation type="journal article" date="2019" name="Int. J. Syst. Evol. Microbiol.">
        <title>The Global Catalogue of Microorganisms (GCM) 10K type strain sequencing project: providing services to taxonomists for standard genome sequencing and annotation.</title>
        <authorList>
            <consortium name="The Broad Institute Genomics Platform"/>
            <consortium name="The Broad Institute Genome Sequencing Center for Infectious Disease"/>
            <person name="Wu L."/>
            <person name="Ma J."/>
        </authorList>
    </citation>
    <scope>NUCLEOTIDE SEQUENCE [LARGE SCALE GENOMIC DNA]</scope>
    <source>
        <strain evidence="4">JCM 10411</strain>
    </source>
</reference>
<dbReference type="InterPro" id="IPR025668">
    <property type="entry name" value="Tnp_DDE_dom"/>
</dbReference>
<gene>
    <name evidence="3" type="ORF">ACFPZI_35275</name>
</gene>
<dbReference type="EMBL" id="JBHSOA010000137">
    <property type="protein sequence ID" value="MFC5856823.1"/>
    <property type="molecule type" value="Genomic_DNA"/>
</dbReference>
<evidence type="ECO:0000313" key="4">
    <source>
        <dbReference type="Proteomes" id="UP001596180"/>
    </source>
</evidence>
<protein>
    <submittedName>
        <fullName evidence="3">Transposase</fullName>
    </submittedName>
</protein>
<sequence>MNFLPRRLHELQARSRADQQDPQWQRLYASRSGVEGTMNELVNGHRMRRCRYHGVAKAHVQHVLTAIAVNIERLSTQEPEDSTYRPRSPTAFQQYLDDNELPRPRWWRQGQ</sequence>
<feature type="domain" description="Transposase DDE" evidence="2">
    <location>
        <begin position="6"/>
        <end position="74"/>
    </location>
</feature>
<dbReference type="Proteomes" id="UP001596180">
    <property type="component" value="Unassembled WGS sequence"/>
</dbReference>
<name>A0ABW1E7I3_9ACTN</name>
<evidence type="ECO:0000259" key="2">
    <source>
        <dbReference type="Pfam" id="PF13751"/>
    </source>
</evidence>
<feature type="region of interest" description="Disordered" evidence="1">
    <location>
        <begin position="75"/>
        <end position="97"/>
    </location>
</feature>
<proteinExistence type="predicted"/>
<evidence type="ECO:0000256" key="1">
    <source>
        <dbReference type="SAM" id="MobiDB-lite"/>
    </source>
</evidence>
<organism evidence="3 4">
    <name type="scientific">Streptomyces chlorus</name>
    <dbReference type="NCBI Taxonomy" id="887452"/>
    <lineage>
        <taxon>Bacteria</taxon>
        <taxon>Bacillati</taxon>
        <taxon>Actinomycetota</taxon>
        <taxon>Actinomycetes</taxon>
        <taxon>Kitasatosporales</taxon>
        <taxon>Streptomycetaceae</taxon>
        <taxon>Streptomyces</taxon>
    </lineage>
</organism>
<dbReference type="RefSeq" id="WP_381371243.1">
    <property type="nucleotide sequence ID" value="NZ_JBHSOA010000137.1"/>
</dbReference>
<evidence type="ECO:0000313" key="3">
    <source>
        <dbReference type="EMBL" id="MFC5856823.1"/>
    </source>
</evidence>
<dbReference type="Pfam" id="PF13751">
    <property type="entry name" value="DDE_Tnp_1_6"/>
    <property type="match status" value="1"/>
</dbReference>
<accession>A0ABW1E7I3</accession>
<comment type="caution">
    <text evidence="3">The sequence shown here is derived from an EMBL/GenBank/DDBJ whole genome shotgun (WGS) entry which is preliminary data.</text>
</comment>